<evidence type="ECO:0000313" key="1">
    <source>
        <dbReference type="EMBL" id="VDN34440.1"/>
    </source>
</evidence>
<dbReference type="Proteomes" id="UP000281553">
    <property type="component" value="Unassembled WGS sequence"/>
</dbReference>
<accession>A0A3P7N4A3</accession>
<keyword evidence="2" id="KW-1185">Reference proteome</keyword>
<sequence>MRTGTIVSVDSECSQLWPLCASCLSDDLEPCPLDPGSHLQVQSTSTSKDALLCGRCLARLCRPYYAVEVIVEVQFDSIALPSPLSADSEEAHRIHLCVSSLHFLIQPLLLIRTVVNGFLLCSR</sequence>
<dbReference type="EMBL" id="UYRU01085272">
    <property type="protein sequence ID" value="VDN34440.1"/>
    <property type="molecule type" value="Genomic_DNA"/>
</dbReference>
<gene>
    <name evidence="1" type="ORF">DILT_LOCUS16509</name>
</gene>
<name>A0A3P7N4A3_DIBLA</name>
<evidence type="ECO:0000313" key="2">
    <source>
        <dbReference type="Proteomes" id="UP000281553"/>
    </source>
</evidence>
<proteinExistence type="predicted"/>
<organism evidence="1 2">
    <name type="scientific">Dibothriocephalus latus</name>
    <name type="common">Fish tapeworm</name>
    <name type="synonym">Diphyllobothrium latum</name>
    <dbReference type="NCBI Taxonomy" id="60516"/>
    <lineage>
        <taxon>Eukaryota</taxon>
        <taxon>Metazoa</taxon>
        <taxon>Spiralia</taxon>
        <taxon>Lophotrochozoa</taxon>
        <taxon>Platyhelminthes</taxon>
        <taxon>Cestoda</taxon>
        <taxon>Eucestoda</taxon>
        <taxon>Diphyllobothriidea</taxon>
        <taxon>Diphyllobothriidae</taxon>
        <taxon>Dibothriocephalus</taxon>
    </lineage>
</organism>
<dbReference type="AlphaFoldDB" id="A0A3P7N4A3"/>
<dbReference type="OrthoDB" id="10649326at2759"/>
<reference evidence="1 2" key="1">
    <citation type="submission" date="2018-11" db="EMBL/GenBank/DDBJ databases">
        <authorList>
            <consortium name="Pathogen Informatics"/>
        </authorList>
    </citation>
    <scope>NUCLEOTIDE SEQUENCE [LARGE SCALE GENOMIC DNA]</scope>
</reference>
<protein>
    <submittedName>
        <fullName evidence="1">Uncharacterized protein</fullName>
    </submittedName>
</protein>